<evidence type="ECO:0000313" key="3">
    <source>
        <dbReference type="Proteomes" id="UP000050488"/>
    </source>
</evidence>
<dbReference type="GO" id="GO:0000166">
    <property type="term" value="F:nucleotide binding"/>
    <property type="evidence" value="ECO:0007669"/>
    <property type="project" value="InterPro"/>
</dbReference>
<dbReference type="GO" id="GO:0006139">
    <property type="term" value="P:nucleobase-containing compound metabolic process"/>
    <property type="evidence" value="ECO:0007669"/>
    <property type="project" value="InterPro"/>
</dbReference>
<dbReference type="InterPro" id="IPR002121">
    <property type="entry name" value="HRDC_dom"/>
</dbReference>
<dbReference type="Gene3D" id="3.30.420.10">
    <property type="entry name" value="Ribonuclease H-like superfamily/Ribonuclease H"/>
    <property type="match status" value="1"/>
</dbReference>
<dbReference type="Gene3D" id="1.10.150.80">
    <property type="entry name" value="HRDC domain"/>
    <property type="match status" value="2"/>
</dbReference>
<reference evidence="2 3" key="1">
    <citation type="submission" date="2015-10" db="EMBL/GenBank/DDBJ databases">
        <title>Corynebacteirum lowii and Corynebacterium oculi species nova, derived from human clinical disease and and emended description of Corynebacterium mastiditis.</title>
        <authorList>
            <person name="Bernard K."/>
            <person name="Pacheco A.L."/>
            <person name="Mcdougall C."/>
            <person name="Burtx T."/>
            <person name="Weibe D."/>
            <person name="Tyler S."/>
            <person name="Olson A.B."/>
            <person name="Cnockaert M."/>
            <person name="Eguchi H."/>
            <person name="Kuwahara T."/>
            <person name="Nakayama-Imaohji H."/>
            <person name="Boudewijins M."/>
            <person name="Van Hoecke F."/>
            <person name="Bernier A.-M."/>
            <person name="Vandamme P."/>
        </authorList>
    </citation>
    <scope>NUCLEOTIDE SEQUENCE [LARGE SCALE GENOMIC DNA]</scope>
    <source>
        <strain evidence="2 3">NML 130206</strain>
    </source>
</reference>
<dbReference type="Pfam" id="PF18305">
    <property type="entry name" value="DNA_pol_A_exoN"/>
    <property type="match status" value="1"/>
</dbReference>
<dbReference type="SUPFAM" id="SSF53098">
    <property type="entry name" value="Ribonuclease H-like"/>
    <property type="match status" value="1"/>
</dbReference>
<protein>
    <submittedName>
        <fullName evidence="2">Ribonuclease D</fullName>
        <ecNumber evidence="2">3.1.13.5</ecNumber>
    </submittedName>
</protein>
<dbReference type="InterPro" id="IPR010997">
    <property type="entry name" value="HRDC-like_sf"/>
</dbReference>
<accession>A0A0Q0YIJ4</accession>
<dbReference type="GO" id="GO:0003676">
    <property type="term" value="F:nucleic acid binding"/>
    <property type="evidence" value="ECO:0007669"/>
    <property type="project" value="InterPro"/>
</dbReference>
<dbReference type="GO" id="GO:0033890">
    <property type="term" value="F:ribonuclease D activity"/>
    <property type="evidence" value="ECO:0007669"/>
    <property type="project" value="UniProtKB-EC"/>
</dbReference>
<dbReference type="InterPro" id="IPR012337">
    <property type="entry name" value="RNaseH-like_sf"/>
</dbReference>
<dbReference type="Proteomes" id="UP000050488">
    <property type="component" value="Unassembled WGS sequence"/>
</dbReference>
<dbReference type="SUPFAM" id="SSF47819">
    <property type="entry name" value="HRDC-like"/>
    <property type="match status" value="1"/>
</dbReference>
<organism evidence="2 3">
    <name type="scientific">Corynebacterium lowii</name>
    <dbReference type="NCBI Taxonomy" id="1544413"/>
    <lineage>
        <taxon>Bacteria</taxon>
        <taxon>Bacillati</taxon>
        <taxon>Actinomycetota</taxon>
        <taxon>Actinomycetes</taxon>
        <taxon>Mycobacteriales</taxon>
        <taxon>Corynebacteriaceae</taxon>
        <taxon>Corynebacterium</taxon>
    </lineage>
</organism>
<gene>
    <name evidence="2" type="primary">rnd</name>
    <name evidence="2" type="ORF">Clow_00725</name>
</gene>
<name>A0A0Q0YIJ4_9CORY</name>
<dbReference type="EMBL" id="LKEV01000002">
    <property type="protein sequence ID" value="KQB86517.1"/>
    <property type="molecule type" value="Genomic_DNA"/>
</dbReference>
<dbReference type="GO" id="GO:0008408">
    <property type="term" value="F:3'-5' exonuclease activity"/>
    <property type="evidence" value="ECO:0007669"/>
    <property type="project" value="InterPro"/>
</dbReference>
<feature type="domain" description="HRDC" evidence="1">
    <location>
        <begin position="113"/>
        <end position="192"/>
    </location>
</feature>
<dbReference type="Pfam" id="PF00570">
    <property type="entry name" value="HRDC"/>
    <property type="match status" value="1"/>
</dbReference>
<dbReference type="RefSeq" id="WP_245625691.1">
    <property type="nucleotide sequence ID" value="NZ_JAUSQY010000001.1"/>
</dbReference>
<evidence type="ECO:0000313" key="2">
    <source>
        <dbReference type="EMBL" id="KQB86517.1"/>
    </source>
</evidence>
<dbReference type="EC" id="3.1.13.5" evidence="2"/>
<dbReference type="PANTHER" id="PTHR47649">
    <property type="entry name" value="RIBONUCLEASE D"/>
    <property type="match status" value="1"/>
</dbReference>
<dbReference type="STRING" id="1544413.Clow_00725"/>
<dbReference type="InterPro" id="IPR051086">
    <property type="entry name" value="RNase_D-like"/>
</dbReference>
<sequence>MRPSRLFDTELAARLAGYERVNLAAMTEELCGYSLAKGHGAEDWSTTPLPQEWLAYAALDVELLLELAEALAEILDQQGKLTWLEQDCAALIADTTPPRHHWTALKGLGRLRSGEQRARARSLWQARDDLAKRIDVAPGTLLSDKVLLAIAAEPPARPGHLWTIPGYSRRFDEHSRTWFEAVKQARALDPAEDTAPAPSPVPPHSRWPHLAPRAAALLSEAKEAYRLCAENLGTPAENILRPKIMRAAIWEFAEEENIHDSADLRAFLSRRGARPWQVEISAAVLGPLLWGFPRV</sequence>
<dbReference type="InterPro" id="IPR044876">
    <property type="entry name" value="HRDC_dom_sf"/>
</dbReference>
<comment type="caution">
    <text evidence="2">The sequence shown here is derived from an EMBL/GenBank/DDBJ whole genome shotgun (WGS) entry which is preliminary data.</text>
</comment>
<dbReference type="PATRIC" id="fig|1544413.3.peg.725"/>
<dbReference type="SMART" id="SM00341">
    <property type="entry name" value="HRDC"/>
    <property type="match status" value="1"/>
</dbReference>
<dbReference type="InterPro" id="IPR002562">
    <property type="entry name" value="3'-5'_exonuclease_dom"/>
</dbReference>
<dbReference type="PROSITE" id="PS50967">
    <property type="entry name" value="HRDC"/>
    <property type="match status" value="1"/>
</dbReference>
<dbReference type="Pfam" id="PF01612">
    <property type="entry name" value="DNA_pol_A_exo1"/>
    <property type="match status" value="1"/>
</dbReference>
<evidence type="ECO:0000259" key="1">
    <source>
        <dbReference type="PROSITE" id="PS50967"/>
    </source>
</evidence>
<dbReference type="PANTHER" id="PTHR47649:SF1">
    <property type="entry name" value="RIBONUCLEASE D"/>
    <property type="match status" value="1"/>
</dbReference>
<dbReference type="AlphaFoldDB" id="A0A0Q0YIJ4"/>
<keyword evidence="2" id="KW-0378">Hydrolase</keyword>
<dbReference type="InterPro" id="IPR041605">
    <property type="entry name" value="Exo_C"/>
</dbReference>
<keyword evidence="3" id="KW-1185">Reference proteome</keyword>
<proteinExistence type="predicted"/>
<dbReference type="InterPro" id="IPR036397">
    <property type="entry name" value="RNaseH_sf"/>
</dbReference>